<dbReference type="AlphaFoldDB" id="A0A195D1Y5"/>
<evidence type="ECO:0000313" key="2">
    <source>
        <dbReference type="Proteomes" id="UP000078542"/>
    </source>
</evidence>
<name>A0A195D1Y5_9HYME</name>
<dbReference type="Proteomes" id="UP000078542">
    <property type="component" value="Unassembled WGS sequence"/>
</dbReference>
<dbReference type="PANTHER" id="PTHR31511">
    <property type="entry name" value="PROTEIN CBG23764"/>
    <property type="match status" value="1"/>
</dbReference>
<sequence>MLKRAVINVQSKDNAYFAWSVVAALHPTESHVERESSYFFPDAFTILARALNWRFTVRTVCAIRLPSEDDKWLEFKNHCRKERVPFVVYADLECALEKTAKDPTTSTYTYQHHNVFSIGYYMYCSYDNSLSGYCFHRDKDCISWFADELKNLAQV</sequence>
<gene>
    <name evidence="1" type="ORF">ALC62_02240</name>
</gene>
<organism evidence="1 2">
    <name type="scientific">Cyphomyrmex costatus</name>
    <dbReference type="NCBI Taxonomy" id="456900"/>
    <lineage>
        <taxon>Eukaryota</taxon>
        <taxon>Metazoa</taxon>
        <taxon>Ecdysozoa</taxon>
        <taxon>Arthropoda</taxon>
        <taxon>Hexapoda</taxon>
        <taxon>Insecta</taxon>
        <taxon>Pterygota</taxon>
        <taxon>Neoptera</taxon>
        <taxon>Endopterygota</taxon>
        <taxon>Hymenoptera</taxon>
        <taxon>Apocrita</taxon>
        <taxon>Aculeata</taxon>
        <taxon>Formicoidea</taxon>
        <taxon>Formicidae</taxon>
        <taxon>Myrmicinae</taxon>
        <taxon>Cyphomyrmex</taxon>
    </lineage>
</organism>
<reference evidence="1 2" key="1">
    <citation type="submission" date="2016-03" db="EMBL/GenBank/DDBJ databases">
        <title>Cyphomyrmex costatus WGS genome.</title>
        <authorList>
            <person name="Nygaard S."/>
            <person name="Hu H."/>
            <person name="Boomsma J."/>
            <person name="Zhang G."/>
        </authorList>
    </citation>
    <scope>NUCLEOTIDE SEQUENCE [LARGE SCALE GENOMIC DNA]</scope>
    <source>
        <strain evidence="1">MS0001</strain>
        <tissue evidence="1">Whole body</tissue>
    </source>
</reference>
<protein>
    <submittedName>
        <fullName evidence="1">Uncharacterized protein</fullName>
    </submittedName>
</protein>
<accession>A0A195D1Y5</accession>
<dbReference type="PANTHER" id="PTHR31511:SF12">
    <property type="entry name" value="RHO TERMINATION FACTOR N-TERMINAL DOMAIN-CONTAINING PROTEIN"/>
    <property type="match status" value="1"/>
</dbReference>
<keyword evidence="2" id="KW-1185">Reference proteome</keyword>
<proteinExistence type="predicted"/>
<dbReference type="EMBL" id="KQ976956">
    <property type="protein sequence ID" value="KYN06856.1"/>
    <property type="molecule type" value="Genomic_DNA"/>
</dbReference>
<evidence type="ECO:0000313" key="1">
    <source>
        <dbReference type="EMBL" id="KYN06856.1"/>
    </source>
</evidence>